<proteinExistence type="predicted"/>
<evidence type="ECO:0008006" key="6">
    <source>
        <dbReference type="Google" id="ProtNLM"/>
    </source>
</evidence>
<name>A0A8S1MG96_PARPR</name>
<dbReference type="GO" id="GO:0005829">
    <property type="term" value="C:cytosol"/>
    <property type="evidence" value="ECO:0007669"/>
    <property type="project" value="TreeGrafter"/>
</dbReference>
<feature type="binding site" evidence="3">
    <location>
        <position position="58"/>
    </location>
    <ligand>
        <name>substrate</name>
    </ligand>
</feature>
<evidence type="ECO:0000256" key="2">
    <source>
        <dbReference type="PIRSR" id="PIRSR613078-1"/>
    </source>
</evidence>
<feature type="active site" description="Proton donor/acceptor" evidence="2">
    <location>
        <position position="85"/>
    </location>
</feature>
<dbReference type="GO" id="GO:0045820">
    <property type="term" value="P:negative regulation of glycolytic process"/>
    <property type="evidence" value="ECO:0007669"/>
    <property type="project" value="TreeGrafter"/>
</dbReference>
<dbReference type="AlphaFoldDB" id="A0A8S1MG96"/>
<dbReference type="PANTHER" id="PTHR46517:SF1">
    <property type="entry name" value="FRUCTOSE-2,6-BISPHOSPHATASE TIGAR"/>
    <property type="match status" value="1"/>
</dbReference>
<dbReference type="InterPro" id="IPR051695">
    <property type="entry name" value="Phosphoglycerate_Mutase"/>
</dbReference>
<feature type="active site" description="Tele-phosphohistidine intermediate" evidence="2">
    <location>
        <position position="9"/>
    </location>
</feature>
<keyword evidence="1" id="KW-0378">Hydrolase</keyword>
<evidence type="ECO:0000313" key="4">
    <source>
        <dbReference type="EMBL" id="CAD8076703.1"/>
    </source>
</evidence>
<dbReference type="Proteomes" id="UP000688137">
    <property type="component" value="Unassembled WGS sequence"/>
</dbReference>
<dbReference type="PANTHER" id="PTHR46517">
    <property type="entry name" value="FRUCTOSE-2,6-BISPHOSPHATASE TIGAR"/>
    <property type="match status" value="1"/>
</dbReference>
<evidence type="ECO:0000313" key="5">
    <source>
        <dbReference type="Proteomes" id="UP000688137"/>
    </source>
</evidence>
<dbReference type="EMBL" id="CAJJDM010000058">
    <property type="protein sequence ID" value="CAD8076703.1"/>
    <property type="molecule type" value="Genomic_DNA"/>
</dbReference>
<dbReference type="InterPro" id="IPR013078">
    <property type="entry name" value="His_Pase_superF_clade-1"/>
</dbReference>
<dbReference type="SMART" id="SM00855">
    <property type="entry name" value="PGAM"/>
    <property type="match status" value="1"/>
</dbReference>
<gene>
    <name evidence="4" type="ORF">PPRIM_AZ9-3.1.T0570014</name>
</gene>
<evidence type="ECO:0000256" key="1">
    <source>
        <dbReference type="ARBA" id="ARBA00022801"/>
    </source>
</evidence>
<dbReference type="Pfam" id="PF00300">
    <property type="entry name" value="His_Phos_1"/>
    <property type="match status" value="1"/>
</dbReference>
<dbReference type="GO" id="GO:0004331">
    <property type="term" value="F:fructose-2,6-bisphosphate 2-phosphatase activity"/>
    <property type="evidence" value="ECO:0007669"/>
    <property type="project" value="TreeGrafter"/>
</dbReference>
<evidence type="ECO:0000256" key="3">
    <source>
        <dbReference type="PIRSR" id="PIRSR613078-2"/>
    </source>
</evidence>
<keyword evidence="5" id="KW-1185">Reference proteome</keyword>
<dbReference type="GO" id="GO:0043456">
    <property type="term" value="P:regulation of pentose-phosphate shunt"/>
    <property type="evidence" value="ECO:0007669"/>
    <property type="project" value="TreeGrafter"/>
</dbReference>
<protein>
    <recommendedName>
        <fullName evidence="6">Phosphoglycerate mutase</fullName>
    </recommendedName>
</protein>
<comment type="caution">
    <text evidence="4">The sequence shown here is derived from an EMBL/GenBank/DDBJ whole genome shotgun (WGS) entry which is preliminary data.</text>
</comment>
<sequence length="263" mass="30383">MIRIFLIRHGQSLYQSLKIVSGMNEYGLSGLGKVQSKNIGRKLSSIRFDYVYSSDFKRCIESYQIIENELKHKPSHVIYTPILRERDPGNDLLKSYAEVYPLQSQTMIDRENNAETSEEIQIRAQGFFNQLITQQLYQQSFQNLPLDSLNKMIMSSQVAEPHYSHHIMRSYIHQAQQFSSSQKSSSSTNILAISHAGFITEAIQFLYKHQNIKNTDGLQPAIYARNGALFLLEIEVQNLDDWKCNIYLRNYSKSIDAPFESII</sequence>
<organism evidence="4 5">
    <name type="scientific">Paramecium primaurelia</name>
    <dbReference type="NCBI Taxonomy" id="5886"/>
    <lineage>
        <taxon>Eukaryota</taxon>
        <taxon>Sar</taxon>
        <taxon>Alveolata</taxon>
        <taxon>Ciliophora</taxon>
        <taxon>Intramacronucleata</taxon>
        <taxon>Oligohymenophorea</taxon>
        <taxon>Peniculida</taxon>
        <taxon>Parameciidae</taxon>
        <taxon>Paramecium</taxon>
    </lineage>
</organism>
<dbReference type="OMA" id="NILAISH"/>
<accession>A0A8S1MG96</accession>
<dbReference type="CDD" id="cd07067">
    <property type="entry name" value="HP_PGM_like"/>
    <property type="match status" value="1"/>
</dbReference>
<reference evidence="4" key="1">
    <citation type="submission" date="2021-01" db="EMBL/GenBank/DDBJ databases">
        <authorList>
            <consortium name="Genoscope - CEA"/>
            <person name="William W."/>
        </authorList>
    </citation>
    <scope>NUCLEOTIDE SEQUENCE</scope>
</reference>